<comment type="caution">
    <text evidence="12">The sequence shown here is derived from an EMBL/GenBank/DDBJ whole genome shotgun (WGS) entry which is preliminary data.</text>
</comment>
<dbReference type="FunFam" id="1.10.287.180:FF:000001">
    <property type="entry name" value="Transcription elongation factor GreA"/>
    <property type="match status" value="1"/>
</dbReference>
<dbReference type="InterPro" id="IPR006359">
    <property type="entry name" value="Tscrpt_elong_fac_GreA"/>
</dbReference>
<dbReference type="AlphaFoldDB" id="A0A2H0N3C2"/>
<dbReference type="NCBIfam" id="TIGR01462">
    <property type="entry name" value="greA"/>
    <property type="match status" value="1"/>
</dbReference>
<keyword evidence="12" id="KW-0251">Elongation factor</keyword>
<dbReference type="PANTHER" id="PTHR30437:SF4">
    <property type="entry name" value="TRANSCRIPTION ELONGATION FACTOR GREA"/>
    <property type="match status" value="1"/>
</dbReference>
<dbReference type="NCBIfam" id="NF001263">
    <property type="entry name" value="PRK00226.1-4"/>
    <property type="match status" value="1"/>
</dbReference>
<dbReference type="PIRSF" id="PIRSF006092">
    <property type="entry name" value="GreA_GreB"/>
    <property type="match status" value="1"/>
</dbReference>
<dbReference type="Gene3D" id="1.10.287.180">
    <property type="entry name" value="Transcription elongation factor, GreA/GreB, N-terminal domain"/>
    <property type="match status" value="1"/>
</dbReference>
<dbReference type="InterPro" id="IPR023459">
    <property type="entry name" value="Tscrpt_elong_fac_GreA/B_fam"/>
</dbReference>
<dbReference type="GO" id="GO:0003746">
    <property type="term" value="F:translation elongation factor activity"/>
    <property type="evidence" value="ECO:0007669"/>
    <property type="project" value="UniProtKB-KW"/>
</dbReference>
<name>A0A2H0N3C2_9BACT</name>
<dbReference type="SUPFAM" id="SSF54534">
    <property type="entry name" value="FKBP-like"/>
    <property type="match status" value="1"/>
</dbReference>
<dbReference type="GO" id="GO:0070063">
    <property type="term" value="F:RNA polymerase binding"/>
    <property type="evidence" value="ECO:0007669"/>
    <property type="project" value="InterPro"/>
</dbReference>
<dbReference type="FunFam" id="3.10.50.30:FF:000001">
    <property type="entry name" value="Transcription elongation factor GreA"/>
    <property type="match status" value="1"/>
</dbReference>
<comment type="function">
    <text evidence="6 8 9">Necessary for efficient RNA polymerase transcription elongation past template-encoded arresting sites. The arresting sites in DNA have the property of trapping a certain fraction of elongating RNA polymerases that pass through, resulting in locked ternary complexes. Cleavage of the nascent transcript by cleavage factors such as GreA or GreB allows the resumption of elongation from the new 3'terminus. GreA releases sequences of 2 to 3 nucleotides.</text>
</comment>
<keyword evidence="3 8" id="KW-0805">Transcription regulation</keyword>
<dbReference type="PANTHER" id="PTHR30437">
    <property type="entry name" value="TRANSCRIPTION ELONGATION FACTOR GREA"/>
    <property type="match status" value="1"/>
</dbReference>
<dbReference type="PROSITE" id="PS00829">
    <property type="entry name" value="GREAB_1"/>
    <property type="match status" value="1"/>
</dbReference>
<evidence type="ECO:0000313" key="13">
    <source>
        <dbReference type="Proteomes" id="UP000229782"/>
    </source>
</evidence>
<evidence type="ECO:0000256" key="6">
    <source>
        <dbReference type="ARBA" id="ARBA00024916"/>
    </source>
</evidence>
<dbReference type="Pfam" id="PF01272">
    <property type="entry name" value="GreA_GreB"/>
    <property type="match status" value="1"/>
</dbReference>
<gene>
    <name evidence="8" type="primary">greA</name>
    <name evidence="12" type="ORF">COV60_00615</name>
</gene>
<dbReference type="HAMAP" id="MF_00105">
    <property type="entry name" value="GreA_GreB"/>
    <property type="match status" value="1"/>
</dbReference>
<dbReference type="EMBL" id="PCWM01000012">
    <property type="protein sequence ID" value="PIR03399.1"/>
    <property type="molecule type" value="Genomic_DNA"/>
</dbReference>
<evidence type="ECO:0000256" key="7">
    <source>
        <dbReference type="ARBA" id="ARBA00030776"/>
    </source>
</evidence>
<evidence type="ECO:0000259" key="11">
    <source>
        <dbReference type="Pfam" id="PF03449"/>
    </source>
</evidence>
<dbReference type="InterPro" id="IPR018151">
    <property type="entry name" value="TF_GreA/GreB_CS"/>
</dbReference>
<feature type="domain" description="Transcription elongation factor GreA/GreB N-terminal" evidence="11">
    <location>
        <begin position="6"/>
        <end position="75"/>
    </location>
</feature>
<keyword evidence="12" id="KW-0648">Protein biosynthesis</keyword>
<keyword evidence="4 8" id="KW-0238">DNA-binding</keyword>
<dbReference type="InterPro" id="IPR036953">
    <property type="entry name" value="GreA/GreB_C_sf"/>
</dbReference>
<dbReference type="Pfam" id="PF03449">
    <property type="entry name" value="GreA_GreB_N"/>
    <property type="match status" value="1"/>
</dbReference>
<keyword evidence="5 8" id="KW-0804">Transcription</keyword>
<dbReference type="InterPro" id="IPR036805">
    <property type="entry name" value="Tscrpt_elong_fac_GreA/B_N_sf"/>
</dbReference>
<organism evidence="12 13">
    <name type="scientific">Candidatus Magasanikbacteria bacterium CG11_big_fil_rev_8_21_14_0_20_43_7</name>
    <dbReference type="NCBI Taxonomy" id="1974654"/>
    <lineage>
        <taxon>Bacteria</taxon>
        <taxon>Candidatus Magasanikiibacteriota</taxon>
    </lineage>
</organism>
<reference evidence="12 13" key="1">
    <citation type="submission" date="2017-09" db="EMBL/GenBank/DDBJ databases">
        <title>Depth-based differentiation of microbial function through sediment-hosted aquifers and enrichment of novel symbionts in the deep terrestrial subsurface.</title>
        <authorList>
            <person name="Probst A.J."/>
            <person name="Ladd B."/>
            <person name="Jarett J.K."/>
            <person name="Geller-Mcgrath D.E."/>
            <person name="Sieber C.M."/>
            <person name="Emerson J.B."/>
            <person name="Anantharaman K."/>
            <person name="Thomas B.C."/>
            <person name="Malmstrom R."/>
            <person name="Stieglmeier M."/>
            <person name="Klingl A."/>
            <person name="Woyke T."/>
            <person name="Ryan C.M."/>
            <person name="Banfield J.F."/>
        </authorList>
    </citation>
    <scope>NUCLEOTIDE SEQUENCE [LARGE SCALE GENOMIC DNA]</scope>
    <source>
        <strain evidence="12">CG11_big_fil_rev_8_21_14_0_20_43_7</strain>
    </source>
</reference>
<evidence type="ECO:0000259" key="10">
    <source>
        <dbReference type="Pfam" id="PF01272"/>
    </source>
</evidence>
<dbReference type="Proteomes" id="UP000229782">
    <property type="component" value="Unassembled WGS sequence"/>
</dbReference>
<evidence type="ECO:0000256" key="5">
    <source>
        <dbReference type="ARBA" id="ARBA00023163"/>
    </source>
</evidence>
<protein>
    <recommendedName>
        <fullName evidence="2 8">Transcription elongation factor GreA</fullName>
    </recommendedName>
    <alternativeName>
        <fullName evidence="7 8">Transcript cleavage factor GreA</fullName>
    </alternativeName>
</protein>
<accession>A0A2H0N3C2</accession>
<evidence type="ECO:0000256" key="4">
    <source>
        <dbReference type="ARBA" id="ARBA00023125"/>
    </source>
</evidence>
<proteinExistence type="inferred from homology"/>
<evidence type="ECO:0000256" key="1">
    <source>
        <dbReference type="ARBA" id="ARBA00008213"/>
    </source>
</evidence>
<evidence type="ECO:0000256" key="9">
    <source>
        <dbReference type="RuleBase" id="RU000556"/>
    </source>
</evidence>
<dbReference type="InterPro" id="IPR028624">
    <property type="entry name" value="Tscrpt_elong_fac_GreA/B"/>
</dbReference>
<dbReference type="GO" id="GO:0006354">
    <property type="term" value="P:DNA-templated transcription elongation"/>
    <property type="evidence" value="ECO:0007669"/>
    <property type="project" value="TreeGrafter"/>
</dbReference>
<dbReference type="GO" id="GO:0003677">
    <property type="term" value="F:DNA binding"/>
    <property type="evidence" value="ECO:0007669"/>
    <property type="project" value="UniProtKB-UniRule"/>
</dbReference>
<dbReference type="InterPro" id="IPR001437">
    <property type="entry name" value="Tscrpt_elong_fac_GreA/B_C"/>
</dbReference>
<sequence length="156" mass="17422">MDNMQYISQEKFDSLEKELKELKSVTIPAIAVRIDEAKQLGDLSENAEYHDARDQMAWTQSRVKEIEYILQNSEIIKEDQVSTATGSVTFGSIVFVRVHEKEKEYTIVGAQEADPLTGKISNESPLGEALMGKKKGDSIKVTIPSGVQEYKIIGVK</sequence>
<dbReference type="GO" id="GO:0032784">
    <property type="term" value="P:regulation of DNA-templated transcription elongation"/>
    <property type="evidence" value="ECO:0007669"/>
    <property type="project" value="UniProtKB-UniRule"/>
</dbReference>
<evidence type="ECO:0000256" key="2">
    <source>
        <dbReference type="ARBA" id="ARBA00013729"/>
    </source>
</evidence>
<dbReference type="Gene3D" id="3.10.50.30">
    <property type="entry name" value="Transcription elongation factor, GreA/GreB, C-terminal domain"/>
    <property type="match status" value="1"/>
</dbReference>
<evidence type="ECO:0000256" key="3">
    <source>
        <dbReference type="ARBA" id="ARBA00023015"/>
    </source>
</evidence>
<dbReference type="InterPro" id="IPR022691">
    <property type="entry name" value="Tscrpt_elong_fac_GreA/B_N"/>
</dbReference>
<evidence type="ECO:0000313" key="12">
    <source>
        <dbReference type="EMBL" id="PIR03399.1"/>
    </source>
</evidence>
<dbReference type="SUPFAM" id="SSF46557">
    <property type="entry name" value="GreA transcript cleavage protein, N-terminal domain"/>
    <property type="match status" value="1"/>
</dbReference>
<feature type="domain" description="Transcription elongation factor GreA/GreB C-terminal" evidence="10">
    <location>
        <begin position="85"/>
        <end position="156"/>
    </location>
</feature>
<evidence type="ECO:0000256" key="8">
    <source>
        <dbReference type="HAMAP-Rule" id="MF_00105"/>
    </source>
</evidence>
<comment type="similarity">
    <text evidence="1 8 9">Belongs to the GreA/GreB family.</text>
</comment>